<dbReference type="AlphaFoldDB" id="A0A1J1IBX2"/>
<dbReference type="GO" id="GO:0005524">
    <property type="term" value="F:ATP binding"/>
    <property type="evidence" value="ECO:0007669"/>
    <property type="project" value="UniProtKB-UniRule"/>
</dbReference>
<feature type="binding site" evidence="20">
    <location>
        <position position="606"/>
    </location>
    <ligand>
        <name>ATP</name>
        <dbReference type="ChEBI" id="CHEBI:30616"/>
    </ligand>
</feature>
<evidence type="ECO:0000256" key="18">
    <source>
        <dbReference type="ARBA" id="ARBA00037982"/>
    </source>
</evidence>
<comment type="similarity">
    <text evidence="18">Belongs to the protein kinase superfamily. Ser/Thr protein kinase family. GCN2 subfamily.</text>
</comment>
<keyword evidence="14" id="KW-0346">Stress response</keyword>
<dbReference type="GO" id="GO:0006986">
    <property type="term" value="P:response to unfolded protein"/>
    <property type="evidence" value="ECO:0007669"/>
    <property type="project" value="UniProtKB-KW"/>
</dbReference>
<evidence type="ECO:0000256" key="1">
    <source>
        <dbReference type="ARBA" id="ARBA00004115"/>
    </source>
</evidence>
<gene>
    <name evidence="23" type="ORF">CLUMA_CG011162</name>
</gene>
<evidence type="ECO:0000256" key="19">
    <source>
        <dbReference type="ARBA" id="ARBA00041500"/>
    </source>
</evidence>
<keyword evidence="6" id="KW-0812">Transmembrane</keyword>
<dbReference type="Proteomes" id="UP000183832">
    <property type="component" value="Unassembled WGS sequence"/>
</dbReference>
<keyword evidence="4" id="KW-0597">Phosphoprotein</keyword>
<evidence type="ECO:0000256" key="9">
    <source>
        <dbReference type="ARBA" id="ARBA00022777"/>
    </source>
</evidence>
<dbReference type="EMBL" id="CVRI01000047">
    <property type="protein sequence ID" value="CRK97783.1"/>
    <property type="molecule type" value="Genomic_DNA"/>
</dbReference>
<dbReference type="GO" id="GO:0004694">
    <property type="term" value="F:eukaryotic translation initiation factor 2alpha kinase activity"/>
    <property type="evidence" value="ECO:0007669"/>
    <property type="project" value="TreeGrafter"/>
</dbReference>
<dbReference type="InterPro" id="IPR000719">
    <property type="entry name" value="Prot_kinase_dom"/>
</dbReference>
<evidence type="ECO:0000256" key="11">
    <source>
        <dbReference type="ARBA" id="ARBA00022840"/>
    </source>
</evidence>
<dbReference type="InterPro" id="IPR015943">
    <property type="entry name" value="WD40/YVTN_repeat-like_dom_sf"/>
</dbReference>
<dbReference type="PROSITE" id="PS00107">
    <property type="entry name" value="PROTEIN_KINASE_ATP"/>
    <property type="match status" value="1"/>
</dbReference>
<evidence type="ECO:0000256" key="20">
    <source>
        <dbReference type="PROSITE-ProRule" id="PRU10141"/>
    </source>
</evidence>
<sequence>MSILSVLKLVKINAKYLLPFFLIVGIVIKSVSSNLYDSQVKNSQINNVGNLPYCDENIIKDRTASKTHLYVTTLDGRISSLDLTKAGTLQWSVPTEPGDLLSSSIHRLELTNNGKYVRMIPSLNGGIYKFDGESIEAIPMTADDLLKSSFKFSEDMVISGGKEVRLYGINTRTGNVIYECSMNDCKNRKNHSDVVEEDQESEGESQFNPLIDDILVVKRQTQTVRAIEPRTGLERWNFSIGHHELDLHSNENCRSQNNEGEQNQFIQDIDLRVIVPDGIICGYSKKNPNDILWRQKFDSPIVSIYRMNDNNQLYSVDLFKNIQWLWKGKDFIKPDIETMPSVYLGMYQQQLYIQESEAIAASYKSYQLSLEHNLIHEEQHFPKIPFKPLPASNTALVKFINTGEEENENKEDSRMTKKDEELYAQSLLYASQYSEGKGFFFFTEKDFNHSMQCHPTKPTRSTNINTDEPLPIFNQQGSLQIKQTSLWDYWREISVIALTTAFVINVMLNNRRNKIDTGVVYVAVPYAKDAIEFEEEQKQKKIENEILMHEIESKIRNASESSNPENVPYESRFLTDFDLVQCLGKGGFGVVFEAKNKLDDCRYAIKRILLPSKIESKDRVLREVKTLALCEHKNIVRYFHTWVEEPPKGWQELKDKELLSRDFLSTSITIDSPSPTEESKAFLSESLLKKNANDFSVQTGDGNLMLMNLQKHDEFTDFSKSDFTNFNKNTPNDDDSTSFIQFKADTNDSNKENEDDSNSADESFDIEFKEPSHESISVNNKKDVITIEVPNDESISQTNQMLSKSHRNDLSLNLQSLNALKIKKLNVNVAALPPRKIYLYILMQLCMKTSLKDWLRENDVTMRNGKTLEIWGQIIEAVHYVHLKGLIHRDLKPSNIFFALDGQIKIGDFGLVTDMAEIPFDPLTSSSSNSNSSTQISEFDLTSISQKKHTQRVGTSLYMSPEQAKGLPYNYKVDIFSLGLILFELLNFFHTESERYKVLENIRKNIYPTEFTQTFKAEFDLLKMMLSKNPVERPTTYGIAYRPPLNKTDGNENWHFELPTRRKESSTSLSTNK</sequence>
<evidence type="ECO:0000256" key="6">
    <source>
        <dbReference type="ARBA" id="ARBA00022692"/>
    </source>
</evidence>
<keyword evidence="7" id="KW-0732">Signal</keyword>
<evidence type="ECO:0000256" key="12">
    <source>
        <dbReference type="ARBA" id="ARBA00022845"/>
    </source>
</evidence>
<dbReference type="STRING" id="568069.A0A1J1IBX2"/>
<keyword evidence="13" id="KW-1133">Transmembrane helix</keyword>
<feature type="domain" description="Protein kinase" evidence="22">
    <location>
        <begin position="577"/>
        <end position="1045"/>
    </location>
</feature>
<dbReference type="Gene3D" id="2.130.10.10">
    <property type="entry name" value="YVTN repeat-like/Quinoprotein amine dehydrogenase"/>
    <property type="match status" value="1"/>
</dbReference>
<keyword evidence="15" id="KW-0472">Membrane</keyword>
<evidence type="ECO:0000256" key="7">
    <source>
        <dbReference type="ARBA" id="ARBA00022729"/>
    </source>
</evidence>
<evidence type="ECO:0000256" key="15">
    <source>
        <dbReference type="ARBA" id="ARBA00023136"/>
    </source>
</evidence>
<keyword evidence="11 20" id="KW-0067">ATP-binding</keyword>
<dbReference type="PROSITE" id="PS00108">
    <property type="entry name" value="PROTEIN_KINASE_ST"/>
    <property type="match status" value="1"/>
</dbReference>
<organism evidence="23 24">
    <name type="scientific">Clunio marinus</name>
    <dbReference type="NCBI Taxonomy" id="568069"/>
    <lineage>
        <taxon>Eukaryota</taxon>
        <taxon>Metazoa</taxon>
        <taxon>Ecdysozoa</taxon>
        <taxon>Arthropoda</taxon>
        <taxon>Hexapoda</taxon>
        <taxon>Insecta</taxon>
        <taxon>Pterygota</taxon>
        <taxon>Neoptera</taxon>
        <taxon>Endopterygota</taxon>
        <taxon>Diptera</taxon>
        <taxon>Nematocera</taxon>
        <taxon>Chironomoidea</taxon>
        <taxon>Chironomidae</taxon>
        <taxon>Clunio</taxon>
    </lineage>
</organism>
<dbReference type="EC" id="2.7.11.1" evidence="2"/>
<dbReference type="Gene3D" id="1.10.510.10">
    <property type="entry name" value="Transferase(Phosphotransferase) domain 1"/>
    <property type="match status" value="1"/>
</dbReference>
<dbReference type="FunFam" id="3.30.200.20:FF:000193">
    <property type="entry name" value="Eukaryotic translation initiation factor 2-alpha kinase 3"/>
    <property type="match status" value="1"/>
</dbReference>
<keyword evidence="24" id="KW-1185">Reference proteome</keyword>
<dbReference type="PANTHER" id="PTHR11042">
    <property type="entry name" value="EUKARYOTIC TRANSLATION INITIATION FACTOR 2-ALPHA KINASE EIF2-ALPHA KINASE -RELATED"/>
    <property type="match status" value="1"/>
</dbReference>
<reference evidence="23 24" key="1">
    <citation type="submission" date="2015-04" db="EMBL/GenBank/DDBJ databases">
        <authorList>
            <person name="Syromyatnikov M.Y."/>
            <person name="Popov V.N."/>
        </authorList>
    </citation>
    <scope>NUCLEOTIDE SEQUENCE [LARGE SCALE GENOMIC DNA]</scope>
</reference>
<accession>A0A1J1IBX2</accession>
<evidence type="ECO:0000256" key="5">
    <source>
        <dbReference type="ARBA" id="ARBA00022679"/>
    </source>
</evidence>
<evidence type="ECO:0000256" key="14">
    <source>
        <dbReference type="ARBA" id="ARBA00023016"/>
    </source>
</evidence>
<evidence type="ECO:0000256" key="8">
    <source>
        <dbReference type="ARBA" id="ARBA00022741"/>
    </source>
</evidence>
<name>A0A1J1IBX2_9DIPT</name>
<feature type="region of interest" description="Disordered" evidence="21">
    <location>
        <begin position="727"/>
        <end position="762"/>
    </location>
</feature>
<evidence type="ECO:0000313" key="24">
    <source>
        <dbReference type="Proteomes" id="UP000183832"/>
    </source>
</evidence>
<keyword evidence="16" id="KW-0325">Glycoprotein</keyword>
<evidence type="ECO:0000256" key="3">
    <source>
        <dbReference type="ARBA" id="ARBA00022527"/>
    </source>
</evidence>
<evidence type="ECO:0000256" key="21">
    <source>
        <dbReference type="SAM" id="MobiDB-lite"/>
    </source>
</evidence>
<feature type="region of interest" description="Disordered" evidence="21">
    <location>
        <begin position="1052"/>
        <end position="1073"/>
    </location>
</feature>
<keyword evidence="10" id="KW-0256">Endoplasmic reticulum</keyword>
<dbReference type="InterPro" id="IPR011047">
    <property type="entry name" value="Quinoprotein_ADH-like_sf"/>
</dbReference>
<dbReference type="PANTHER" id="PTHR11042:SF91">
    <property type="entry name" value="EUKARYOTIC TRANSLATION INITIATION FACTOR 2-ALPHA KINASE"/>
    <property type="match status" value="1"/>
</dbReference>
<dbReference type="InterPro" id="IPR011009">
    <property type="entry name" value="Kinase-like_dom_sf"/>
</dbReference>
<evidence type="ECO:0000256" key="10">
    <source>
        <dbReference type="ARBA" id="ARBA00022824"/>
    </source>
</evidence>
<dbReference type="Pfam" id="PF00069">
    <property type="entry name" value="Pkinase"/>
    <property type="match status" value="2"/>
</dbReference>
<dbReference type="GO" id="GO:0005789">
    <property type="term" value="C:endoplasmic reticulum membrane"/>
    <property type="evidence" value="ECO:0007669"/>
    <property type="project" value="UniProtKB-SubCell"/>
</dbReference>
<proteinExistence type="inferred from homology"/>
<evidence type="ECO:0000259" key="22">
    <source>
        <dbReference type="PROSITE" id="PS50011"/>
    </source>
</evidence>
<comment type="subcellular location">
    <subcellularLocation>
        <location evidence="1">Endoplasmic reticulum membrane</location>
        <topology evidence="1">Single-pass type I membrane protein</topology>
    </subcellularLocation>
</comment>
<keyword evidence="3" id="KW-0723">Serine/threonine-protein kinase</keyword>
<evidence type="ECO:0000313" key="23">
    <source>
        <dbReference type="EMBL" id="CRK97783.1"/>
    </source>
</evidence>
<keyword evidence="9" id="KW-0418">Kinase</keyword>
<protein>
    <recommendedName>
        <fullName evidence="2">non-specific serine/threonine protein kinase</fullName>
        <ecNumber evidence="2">2.7.11.1</ecNumber>
    </recommendedName>
    <alternativeName>
        <fullName evidence="19">PRKR-like endoplasmic reticulum kinase</fullName>
    </alternativeName>
</protein>
<dbReference type="InterPro" id="IPR008271">
    <property type="entry name" value="Ser/Thr_kinase_AS"/>
</dbReference>
<dbReference type="GO" id="GO:0005634">
    <property type="term" value="C:nucleus"/>
    <property type="evidence" value="ECO:0007669"/>
    <property type="project" value="TreeGrafter"/>
</dbReference>
<evidence type="ECO:0000256" key="16">
    <source>
        <dbReference type="ARBA" id="ARBA00023180"/>
    </source>
</evidence>
<evidence type="ECO:0000256" key="2">
    <source>
        <dbReference type="ARBA" id="ARBA00012513"/>
    </source>
</evidence>
<dbReference type="SUPFAM" id="SSF56112">
    <property type="entry name" value="Protein kinase-like (PK-like)"/>
    <property type="match status" value="1"/>
</dbReference>
<dbReference type="OrthoDB" id="341578at2759"/>
<evidence type="ECO:0000256" key="17">
    <source>
        <dbReference type="ARBA" id="ARBA00023230"/>
    </source>
</evidence>
<dbReference type="InterPro" id="IPR017441">
    <property type="entry name" value="Protein_kinase_ATP_BS"/>
</dbReference>
<feature type="compositionally biased region" description="Acidic residues" evidence="21">
    <location>
        <begin position="753"/>
        <end position="762"/>
    </location>
</feature>
<dbReference type="SMART" id="SM00220">
    <property type="entry name" value="S_TKc"/>
    <property type="match status" value="1"/>
</dbReference>
<dbReference type="SUPFAM" id="SSF50998">
    <property type="entry name" value="Quinoprotein alcohol dehydrogenase-like"/>
    <property type="match status" value="1"/>
</dbReference>
<dbReference type="FunFam" id="1.10.510.10:FF:000251">
    <property type="entry name" value="eukaryotic translation initiation factor 2-alpha kinase 3"/>
    <property type="match status" value="1"/>
</dbReference>
<keyword evidence="12" id="KW-0810">Translation regulation</keyword>
<feature type="compositionally biased region" description="Basic and acidic residues" evidence="21">
    <location>
        <begin position="1052"/>
        <end position="1065"/>
    </location>
</feature>
<keyword evidence="17" id="KW-0834">Unfolded protein response</keyword>
<keyword evidence="5" id="KW-0808">Transferase</keyword>
<dbReference type="Gene3D" id="3.30.200.20">
    <property type="entry name" value="Phosphorylase Kinase, domain 1"/>
    <property type="match status" value="1"/>
</dbReference>
<evidence type="ECO:0000256" key="4">
    <source>
        <dbReference type="ARBA" id="ARBA00022553"/>
    </source>
</evidence>
<dbReference type="PROSITE" id="PS50011">
    <property type="entry name" value="PROTEIN_KINASE_DOM"/>
    <property type="match status" value="1"/>
</dbReference>
<keyword evidence="8 20" id="KW-0547">Nucleotide-binding</keyword>
<evidence type="ECO:0000256" key="13">
    <source>
        <dbReference type="ARBA" id="ARBA00022989"/>
    </source>
</evidence>
<dbReference type="InterPro" id="IPR050339">
    <property type="entry name" value="CC_SR_Kinase"/>
</dbReference>